<evidence type="ECO:0008006" key="4">
    <source>
        <dbReference type="Google" id="ProtNLM"/>
    </source>
</evidence>
<evidence type="ECO:0000313" key="3">
    <source>
        <dbReference type="Proteomes" id="UP000261540"/>
    </source>
</evidence>
<keyword evidence="1" id="KW-0812">Transmembrane</keyword>
<feature type="transmembrane region" description="Helical" evidence="1">
    <location>
        <begin position="55"/>
        <end position="76"/>
    </location>
</feature>
<accession>A0A3B3RAA4</accession>
<reference evidence="2" key="2">
    <citation type="submission" date="2025-09" db="UniProtKB">
        <authorList>
            <consortium name="Ensembl"/>
        </authorList>
    </citation>
    <scope>IDENTIFICATION</scope>
</reference>
<name>A0A3B3RAA4_9TELE</name>
<dbReference type="Proteomes" id="UP000261540">
    <property type="component" value="Unplaced"/>
</dbReference>
<dbReference type="GeneTree" id="ENSGT00940000177093"/>
<dbReference type="Ensembl" id="ENSPKIT00000039310.1">
    <property type="protein sequence ID" value="ENSPKIP00000014855.1"/>
    <property type="gene ID" value="ENSPKIG00000001769.1"/>
</dbReference>
<evidence type="ECO:0000313" key="2">
    <source>
        <dbReference type="Ensembl" id="ENSPKIP00000014855.1"/>
    </source>
</evidence>
<keyword evidence="3" id="KW-1185">Reference proteome</keyword>
<keyword evidence="1" id="KW-0472">Membrane</keyword>
<keyword evidence="1" id="KW-1133">Transmembrane helix</keyword>
<evidence type="ECO:0000256" key="1">
    <source>
        <dbReference type="SAM" id="Phobius"/>
    </source>
</evidence>
<dbReference type="AlphaFoldDB" id="A0A3B3RAA4"/>
<protein>
    <recommendedName>
        <fullName evidence="4">Transmembrane protein 100</fullName>
    </recommendedName>
</protein>
<proteinExistence type="predicted"/>
<reference evidence="2" key="1">
    <citation type="submission" date="2025-08" db="UniProtKB">
        <authorList>
            <consortium name="Ensembl"/>
        </authorList>
    </citation>
    <scope>IDENTIFICATION</scope>
</reference>
<organism evidence="2 3">
    <name type="scientific">Paramormyrops kingsleyae</name>
    <dbReference type="NCBI Taxonomy" id="1676925"/>
    <lineage>
        <taxon>Eukaryota</taxon>
        <taxon>Metazoa</taxon>
        <taxon>Chordata</taxon>
        <taxon>Craniata</taxon>
        <taxon>Vertebrata</taxon>
        <taxon>Euteleostomi</taxon>
        <taxon>Actinopterygii</taxon>
        <taxon>Neopterygii</taxon>
        <taxon>Teleostei</taxon>
        <taxon>Osteoglossocephala</taxon>
        <taxon>Osteoglossomorpha</taxon>
        <taxon>Osteoglossiformes</taxon>
        <taxon>Mormyridae</taxon>
        <taxon>Paramormyrops</taxon>
    </lineage>
</organism>
<sequence length="160" mass="17090">MTEEKTMSNCSLSERPPSTVIFDTRSEAVILPDGVVSVAGITVVTGGAELTCGSCLLAFGVWGTLIGVSVVLLGIWDQKAEKHGVSTLLALGLVILSLSLAMVLGVKKVKKKKTCACLLLNRVKLMIRLLLLLNVMLDNVSDKQTVLYPSNILSLICFSK</sequence>
<feature type="transmembrane region" description="Helical" evidence="1">
    <location>
        <begin position="88"/>
        <end position="106"/>
    </location>
</feature>